<dbReference type="PANTHER" id="PTHR24099">
    <property type="entry name" value="E3 UBIQUITIN-PROTEIN LIGASE TRIM36-RELATED"/>
    <property type="match status" value="1"/>
</dbReference>
<dbReference type="PROSITE" id="PS50188">
    <property type="entry name" value="B302_SPRY"/>
    <property type="match status" value="1"/>
</dbReference>
<dbReference type="Proteomes" id="UP001460270">
    <property type="component" value="Unassembled WGS sequence"/>
</dbReference>
<dbReference type="SUPFAM" id="SSF49899">
    <property type="entry name" value="Concanavalin A-like lectins/glucanases"/>
    <property type="match status" value="1"/>
</dbReference>
<keyword evidence="3" id="KW-0862">Zinc</keyword>
<keyword evidence="2 4" id="KW-0863">Zinc-finger</keyword>
<evidence type="ECO:0000313" key="8">
    <source>
        <dbReference type="EMBL" id="KAK7882804.1"/>
    </source>
</evidence>
<keyword evidence="5" id="KW-1133">Transmembrane helix</keyword>
<feature type="domain" description="RING-type" evidence="6">
    <location>
        <begin position="31"/>
        <end position="84"/>
    </location>
</feature>
<accession>A0AAW0N0W2</accession>
<sequence>MSIIRPQASQFHPEHFETQDEDSLLQQFSRCPSCRGHFVLALILPCSHPMCRRCLEAAAEVKIKSQTSAKPGPSACLVMCPCCRRPVELPCGKWTSAVSCLPQFPKLKSGRLSEERGVGFDEDEQKEVSNRHTNNVTTLGKFILYVIFLVYVVDLVMILTFSSSVCPADGDVDLQDEEMKQSVFGLRFGLDSSHIPSAIHLSSSSMTATYEAKKQPKAPGSVFSLPVLRGDVVIRQGQYYWEVDVCNSVLYRIGVRSRDTSQSWWFERRDLCFSAVYDGTAEPIYSVPPGIKTVGLFLNVNGGVISFYNTLSHEHLVSLPTRFDPGGVVPAFALGQGRLKIRTGLTSPPLVFHSKNSGYRGVHQGTEAGLWRRGLAFRSVKKVVEKFEELALSQ</sequence>
<dbReference type="InterPro" id="IPR013083">
    <property type="entry name" value="Znf_RING/FYVE/PHD"/>
</dbReference>
<dbReference type="InterPro" id="IPR050617">
    <property type="entry name" value="E3_ligase_FN3/SPRY"/>
</dbReference>
<keyword evidence="1" id="KW-0479">Metal-binding</keyword>
<dbReference type="SUPFAM" id="SSF57850">
    <property type="entry name" value="RING/U-box"/>
    <property type="match status" value="1"/>
</dbReference>
<evidence type="ECO:0000256" key="3">
    <source>
        <dbReference type="ARBA" id="ARBA00022833"/>
    </source>
</evidence>
<dbReference type="EMBL" id="JBBPFD010000021">
    <property type="protein sequence ID" value="KAK7882804.1"/>
    <property type="molecule type" value="Genomic_DNA"/>
</dbReference>
<organism evidence="8 9">
    <name type="scientific">Mugilogobius chulae</name>
    <name type="common">yellowstripe goby</name>
    <dbReference type="NCBI Taxonomy" id="88201"/>
    <lineage>
        <taxon>Eukaryota</taxon>
        <taxon>Metazoa</taxon>
        <taxon>Chordata</taxon>
        <taxon>Craniata</taxon>
        <taxon>Vertebrata</taxon>
        <taxon>Euteleostomi</taxon>
        <taxon>Actinopterygii</taxon>
        <taxon>Neopterygii</taxon>
        <taxon>Teleostei</taxon>
        <taxon>Neoteleostei</taxon>
        <taxon>Acanthomorphata</taxon>
        <taxon>Gobiaria</taxon>
        <taxon>Gobiiformes</taxon>
        <taxon>Gobioidei</taxon>
        <taxon>Gobiidae</taxon>
        <taxon>Gobionellinae</taxon>
        <taxon>Mugilogobius</taxon>
    </lineage>
</organism>
<dbReference type="InterPro" id="IPR001870">
    <property type="entry name" value="B30.2/SPRY"/>
</dbReference>
<dbReference type="PROSITE" id="PS00518">
    <property type="entry name" value="ZF_RING_1"/>
    <property type="match status" value="1"/>
</dbReference>
<protein>
    <recommendedName>
        <fullName evidence="10">B30.2/SPRY domain-containing protein</fullName>
    </recommendedName>
</protein>
<dbReference type="GO" id="GO:0008270">
    <property type="term" value="F:zinc ion binding"/>
    <property type="evidence" value="ECO:0007669"/>
    <property type="project" value="UniProtKB-KW"/>
</dbReference>
<proteinExistence type="predicted"/>
<keyword evidence="5" id="KW-0472">Membrane</keyword>
<dbReference type="InterPro" id="IPR003877">
    <property type="entry name" value="SPRY_dom"/>
</dbReference>
<dbReference type="InterPro" id="IPR013320">
    <property type="entry name" value="ConA-like_dom_sf"/>
</dbReference>
<dbReference type="PANTHER" id="PTHR24099:SF16">
    <property type="entry name" value="E3 UBIQUITIN-PROTEIN LIGASE MIDLINE-1-LIKE ISOFORM X1"/>
    <property type="match status" value="1"/>
</dbReference>
<keyword evidence="5" id="KW-0812">Transmembrane</keyword>
<evidence type="ECO:0000256" key="5">
    <source>
        <dbReference type="SAM" id="Phobius"/>
    </source>
</evidence>
<feature type="transmembrane region" description="Helical" evidence="5">
    <location>
        <begin position="142"/>
        <end position="161"/>
    </location>
</feature>
<evidence type="ECO:0000256" key="1">
    <source>
        <dbReference type="ARBA" id="ARBA00022723"/>
    </source>
</evidence>
<name>A0AAW0N0W2_9GOBI</name>
<gene>
    <name evidence="8" type="ORF">WMY93_028978</name>
</gene>
<reference evidence="9" key="1">
    <citation type="submission" date="2024-04" db="EMBL/GenBank/DDBJ databases">
        <title>Salinicola lusitanus LLJ914,a marine bacterium isolated from the Okinawa Trough.</title>
        <authorList>
            <person name="Li J."/>
        </authorList>
    </citation>
    <scope>NUCLEOTIDE SEQUENCE [LARGE SCALE GENOMIC DNA]</scope>
</reference>
<evidence type="ECO:0000259" key="7">
    <source>
        <dbReference type="PROSITE" id="PS50188"/>
    </source>
</evidence>
<evidence type="ECO:0000259" key="6">
    <source>
        <dbReference type="PROSITE" id="PS50089"/>
    </source>
</evidence>
<dbReference type="Gene3D" id="2.60.120.920">
    <property type="match status" value="1"/>
</dbReference>
<dbReference type="InterPro" id="IPR043136">
    <property type="entry name" value="B30.2/SPRY_sf"/>
</dbReference>
<evidence type="ECO:0008006" key="10">
    <source>
        <dbReference type="Google" id="ProtNLM"/>
    </source>
</evidence>
<dbReference type="Pfam" id="PF00622">
    <property type="entry name" value="SPRY"/>
    <property type="match status" value="1"/>
</dbReference>
<evidence type="ECO:0000313" key="9">
    <source>
        <dbReference type="Proteomes" id="UP001460270"/>
    </source>
</evidence>
<evidence type="ECO:0000256" key="4">
    <source>
        <dbReference type="PROSITE-ProRule" id="PRU00175"/>
    </source>
</evidence>
<dbReference type="PROSITE" id="PS50089">
    <property type="entry name" value="ZF_RING_2"/>
    <property type="match status" value="1"/>
</dbReference>
<dbReference type="Gene3D" id="3.30.40.10">
    <property type="entry name" value="Zinc/RING finger domain, C3HC4 (zinc finger)"/>
    <property type="match status" value="1"/>
</dbReference>
<evidence type="ECO:0000256" key="2">
    <source>
        <dbReference type="ARBA" id="ARBA00022771"/>
    </source>
</evidence>
<dbReference type="AlphaFoldDB" id="A0AAW0N0W2"/>
<keyword evidence="9" id="KW-1185">Reference proteome</keyword>
<comment type="caution">
    <text evidence="8">The sequence shown here is derived from an EMBL/GenBank/DDBJ whole genome shotgun (WGS) entry which is preliminary data.</text>
</comment>
<dbReference type="InterPro" id="IPR017907">
    <property type="entry name" value="Znf_RING_CS"/>
</dbReference>
<feature type="domain" description="B30.2/SPRY" evidence="7">
    <location>
        <begin position="168"/>
        <end position="350"/>
    </location>
</feature>
<dbReference type="InterPro" id="IPR001841">
    <property type="entry name" value="Znf_RING"/>
</dbReference>